<dbReference type="AlphaFoldDB" id="A0A0G0Q1P2"/>
<name>A0A0G0Q1P2_9BACT</name>
<proteinExistence type="predicted"/>
<evidence type="ECO:0000313" key="2">
    <source>
        <dbReference type="Proteomes" id="UP000033935"/>
    </source>
</evidence>
<sequence length="63" mass="7357">MSIEPISVRDFLRNFAGVVNPNGKKKYLIMKHGKPIGMFTPWKIVKKETLSDEETDWSMLKKF</sequence>
<reference evidence="1 2" key="1">
    <citation type="journal article" date="2015" name="Nature">
        <title>rRNA introns, odd ribosomes, and small enigmatic genomes across a large radiation of phyla.</title>
        <authorList>
            <person name="Brown C.T."/>
            <person name="Hug L.A."/>
            <person name="Thomas B.C."/>
            <person name="Sharon I."/>
            <person name="Castelle C.J."/>
            <person name="Singh A."/>
            <person name="Wilkins M.J."/>
            <person name="Williams K.H."/>
            <person name="Banfield J.F."/>
        </authorList>
    </citation>
    <scope>NUCLEOTIDE SEQUENCE [LARGE SCALE GENOMIC DNA]</scope>
</reference>
<organism evidence="1 2">
    <name type="scientific">Candidatus Uhrbacteria bacterium GW2011_GWF2_39_13</name>
    <dbReference type="NCBI Taxonomy" id="1618995"/>
    <lineage>
        <taxon>Bacteria</taxon>
        <taxon>Candidatus Uhriibacteriota</taxon>
    </lineage>
</organism>
<evidence type="ECO:0000313" key="1">
    <source>
        <dbReference type="EMBL" id="KKR04345.1"/>
    </source>
</evidence>
<dbReference type="Proteomes" id="UP000033935">
    <property type="component" value="Unassembled WGS sequence"/>
</dbReference>
<comment type="caution">
    <text evidence="1">The sequence shown here is derived from an EMBL/GenBank/DDBJ whole genome shotgun (WGS) entry which is preliminary data.</text>
</comment>
<evidence type="ECO:0008006" key="3">
    <source>
        <dbReference type="Google" id="ProtNLM"/>
    </source>
</evidence>
<dbReference type="EMBL" id="LBWG01000009">
    <property type="protein sequence ID" value="KKR04345.1"/>
    <property type="molecule type" value="Genomic_DNA"/>
</dbReference>
<accession>A0A0G0Q1P2</accession>
<gene>
    <name evidence="1" type="ORF">UT30_C0009G0055</name>
</gene>
<protein>
    <recommendedName>
        <fullName evidence="3">Prevent-host-death family protein</fullName>
    </recommendedName>
</protein>